<protein>
    <submittedName>
        <fullName evidence="2 3">Alpha-tocopherol transfer protein, putative</fullName>
    </submittedName>
</protein>
<dbReference type="AlphaFoldDB" id="E0VNQ3"/>
<sequence length="305" mass="35690">MEGELGIMDPNILEENVWEDEDGNLLEGKSESEPEIDFHEELIKINNWLSREPYLPKHLDEELLITFLWNSQDVAEAQDKLMNYYYARQSMKSVFEDRHPCSPNNLLKYDAVCVVPLTNGLDKKWIIFATWLSHDDPSKFSMFHVMKLIFTELDILLQENQIRGKTVSVIIDMKGFTKEHTDMITKFGAHKMCSLFTDSFPAKFNGFYIINAPQHVSDYTTLFKPFDFHIVKYLEDLPGFLPKRFLTCDLAGEPDAPTRECLFDPFFKRLRRCGNWLAYEEYLRSQEMMLRMTTTRAEFNFGAPG</sequence>
<dbReference type="GO" id="GO:0016020">
    <property type="term" value="C:membrane"/>
    <property type="evidence" value="ECO:0007669"/>
    <property type="project" value="TreeGrafter"/>
</dbReference>
<proteinExistence type="predicted"/>
<dbReference type="PROSITE" id="PS50191">
    <property type="entry name" value="CRAL_TRIO"/>
    <property type="match status" value="1"/>
</dbReference>
<dbReference type="KEGG" id="phu:Phum_PHUM339250"/>
<evidence type="ECO:0000313" key="3">
    <source>
        <dbReference type="EnsemblMetazoa" id="PHUM339250-PA"/>
    </source>
</evidence>
<dbReference type="Proteomes" id="UP000009046">
    <property type="component" value="Unassembled WGS sequence"/>
</dbReference>
<dbReference type="OrthoDB" id="6682367at2759"/>
<dbReference type="EMBL" id="DS235341">
    <property type="protein sequence ID" value="EEB15009.1"/>
    <property type="molecule type" value="Genomic_DNA"/>
</dbReference>
<dbReference type="VEuPathDB" id="VectorBase:PHUM339250"/>
<dbReference type="RefSeq" id="XP_002427747.1">
    <property type="nucleotide sequence ID" value="XM_002427702.1"/>
</dbReference>
<reference evidence="2" key="1">
    <citation type="submission" date="2007-04" db="EMBL/GenBank/DDBJ databases">
        <title>Annotation of Pediculus humanus corporis strain USDA.</title>
        <authorList>
            <person name="Kirkness E."/>
            <person name="Hannick L."/>
            <person name="Hass B."/>
            <person name="Bruggner R."/>
            <person name="Lawson D."/>
            <person name="Bidwell S."/>
            <person name="Joardar V."/>
            <person name="Caler E."/>
            <person name="Walenz B."/>
            <person name="Inman J."/>
            <person name="Schobel S."/>
            <person name="Galinsky K."/>
            <person name="Amedeo P."/>
            <person name="Strausberg R."/>
        </authorList>
    </citation>
    <scope>NUCLEOTIDE SEQUENCE</scope>
    <source>
        <strain evidence="2">USDA</strain>
    </source>
</reference>
<dbReference type="CTD" id="8231833"/>
<gene>
    <name evidence="3" type="primary">8231833</name>
    <name evidence="2" type="ORF">Phum_PHUM339250</name>
</gene>
<dbReference type="InterPro" id="IPR036865">
    <property type="entry name" value="CRAL-TRIO_dom_sf"/>
</dbReference>
<dbReference type="GO" id="GO:1902936">
    <property type="term" value="F:phosphatidylinositol bisphosphate binding"/>
    <property type="evidence" value="ECO:0007669"/>
    <property type="project" value="TreeGrafter"/>
</dbReference>
<dbReference type="InterPro" id="IPR036273">
    <property type="entry name" value="CRAL/TRIO_N_dom_sf"/>
</dbReference>
<dbReference type="EnsemblMetazoa" id="PHUM339250-RA">
    <property type="protein sequence ID" value="PHUM339250-PA"/>
    <property type="gene ID" value="PHUM339250"/>
</dbReference>
<dbReference type="InParanoid" id="E0VNQ3"/>
<dbReference type="Gene3D" id="3.40.525.10">
    <property type="entry name" value="CRAL-TRIO lipid binding domain"/>
    <property type="match status" value="1"/>
</dbReference>
<dbReference type="PANTHER" id="PTHR10174">
    <property type="entry name" value="ALPHA-TOCOPHEROL TRANSFER PROTEIN-RELATED"/>
    <property type="match status" value="1"/>
</dbReference>
<accession>E0VNQ3</accession>
<keyword evidence="4" id="KW-1185">Reference proteome</keyword>
<name>E0VNQ3_PEDHC</name>
<dbReference type="eggNOG" id="KOG1471">
    <property type="taxonomic scope" value="Eukaryota"/>
</dbReference>
<dbReference type="EMBL" id="AAZO01003944">
    <property type="status" value="NOT_ANNOTATED_CDS"/>
    <property type="molecule type" value="Genomic_DNA"/>
</dbReference>
<dbReference type="Gene3D" id="1.20.5.1200">
    <property type="entry name" value="Alpha-tocopherol transfer"/>
    <property type="match status" value="1"/>
</dbReference>
<dbReference type="GeneID" id="8231833"/>
<reference evidence="3" key="3">
    <citation type="submission" date="2021-02" db="UniProtKB">
        <authorList>
            <consortium name="EnsemblMetazoa"/>
        </authorList>
    </citation>
    <scope>IDENTIFICATION</scope>
    <source>
        <strain evidence="3">USDA</strain>
    </source>
</reference>
<reference evidence="2" key="2">
    <citation type="submission" date="2007-04" db="EMBL/GenBank/DDBJ databases">
        <title>The genome of the human body louse.</title>
        <authorList>
            <consortium name="The Human Body Louse Genome Consortium"/>
            <person name="Kirkness E."/>
            <person name="Walenz B."/>
            <person name="Hass B."/>
            <person name="Bruggner R."/>
            <person name="Strausberg R."/>
        </authorList>
    </citation>
    <scope>NUCLEOTIDE SEQUENCE</scope>
    <source>
        <strain evidence="2">USDA</strain>
    </source>
</reference>
<evidence type="ECO:0000313" key="2">
    <source>
        <dbReference type="EMBL" id="EEB15009.1"/>
    </source>
</evidence>
<dbReference type="SUPFAM" id="SSF52087">
    <property type="entry name" value="CRAL/TRIO domain"/>
    <property type="match status" value="1"/>
</dbReference>
<evidence type="ECO:0000313" key="4">
    <source>
        <dbReference type="Proteomes" id="UP000009046"/>
    </source>
</evidence>
<dbReference type="SUPFAM" id="SSF46938">
    <property type="entry name" value="CRAL/TRIO N-terminal domain"/>
    <property type="match status" value="1"/>
</dbReference>
<evidence type="ECO:0000259" key="1">
    <source>
        <dbReference type="PROSITE" id="PS50191"/>
    </source>
</evidence>
<dbReference type="HOGENOM" id="CLU_913086_0_0_1"/>
<organism>
    <name type="scientific">Pediculus humanus subsp. corporis</name>
    <name type="common">Body louse</name>
    <dbReference type="NCBI Taxonomy" id="121224"/>
    <lineage>
        <taxon>Eukaryota</taxon>
        <taxon>Metazoa</taxon>
        <taxon>Ecdysozoa</taxon>
        <taxon>Arthropoda</taxon>
        <taxon>Hexapoda</taxon>
        <taxon>Insecta</taxon>
        <taxon>Pterygota</taxon>
        <taxon>Neoptera</taxon>
        <taxon>Paraneoptera</taxon>
        <taxon>Psocodea</taxon>
        <taxon>Troctomorpha</taxon>
        <taxon>Phthiraptera</taxon>
        <taxon>Anoplura</taxon>
        <taxon>Pediculidae</taxon>
        <taxon>Pediculus</taxon>
    </lineage>
</organism>
<dbReference type="CDD" id="cd00170">
    <property type="entry name" value="SEC14"/>
    <property type="match status" value="1"/>
</dbReference>
<dbReference type="InterPro" id="IPR001251">
    <property type="entry name" value="CRAL-TRIO_dom"/>
</dbReference>
<feature type="domain" description="CRAL-TRIO" evidence="1">
    <location>
        <begin position="142"/>
        <end position="226"/>
    </location>
</feature>
<dbReference type="Pfam" id="PF00650">
    <property type="entry name" value="CRAL_TRIO"/>
    <property type="match status" value="1"/>
</dbReference>
<dbReference type="PANTHER" id="PTHR10174:SF222">
    <property type="entry name" value="GH10083P-RELATED"/>
    <property type="match status" value="1"/>
</dbReference>